<accession>A0A841IYX1</accession>
<dbReference type="Gene3D" id="1.10.238.10">
    <property type="entry name" value="EF-hand"/>
    <property type="match status" value="1"/>
</dbReference>
<dbReference type="PROSITE" id="PS00018">
    <property type="entry name" value="EF_HAND_1"/>
    <property type="match status" value="2"/>
</dbReference>
<dbReference type="InterPro" id="IPR011992">
    <property type="entry name" value="EF-hand-dom_pair"/>
</dbReference>
<dbReference type="Pfam" id="PF13202">
    <property type="entry name" value="EF-hand_5"/>
    <property type="match status" value="3"/>
</dbReference>
<dbReference type="SUPFAM" id="SSF47473">
    <property type="entry name" value="EF-hand"/>
    <property type="match status" value="1"/>
</dbReference>
<dbReference type="Proteomes" id="UP000552700">
    <property type="component" value="Unassembled WGS sequence"/>
</dbReference>
<comment type="caution">
    <text evidence="2">The sequence shown here is derived from an EMBL/GenBank/DDBJ whole genome shotgun (WGS) entry which is preliminary data.</text>
</comment>
<keyword evidence="3" id="KW-1185">Reference proteome</keyword>
<protein>
    <recommendedName>
        <fullName evidence="1">EF-hand domain-containing protein</fullName>
    </recommendedName>
</protein>
<feature type="domain" description="EF-hand" evidence="1">
    <location>
        <begin position="96"/>
        <end position="114"/>
    </location>
</feature>
<evidence type="ECO:0000313" key="2">
    <source>
        <dbReference type="EMBL" id="MBB6122476.1"/>
    </source>
</evidence>
<reference evidence="2 3" key="1">
    <citation type="submission" date="2020-08" db="EMBL/GenBank/DDBJ databases">
        <title>Genomic Encyclopedia of Type Strains, Phase IV (KMG-IV): sequencing the most valuable type-strain genomes for metagenomic binning, comparative biology and taxonomic classification.</title>
        <authorList>
            <person name="Goeker M."/>
        </authorList>
    </citation>
    <scope>NUCLEOTIDE SEQUENCE [LARGE SCALE GENOMIC DNA]</scope>
    <source>
        <strain evidence="2 3">DSM 102255</strain>
    </source>
</reference>
<dbReference type="AlphaFoldDB" id="A0A841IYX1"/>
<dbReference type="InterPro" id="IPR002048">
    <property type="entry name" value="EF_hand_dom"/>
</dbReference>
<proteinExistence type="predicted"/>
<evidence type="ECO:0000259" key="1">
    <source>
        <dbReference type="Pfam" id="PF13202"/>
    </source>
</evidence>
<organism evidence="2 3">
    <name type="scientific">Sphingobium subterraneum</name>
    <dbReference type="NCBI Taxonomy" id="627688"/>
    <lineage>
        <taxon>Bacteria</taxon>
        <taxon>Pseudomonadati</taxon>
        <taxon>Pseudomonadota</taxon>
        <taxon>Alphaproteobacteria</taxon>
        <taxon>Sphingomonadales</taxon>
        <taxon>Sphingomonadaceae</taxon>
        <taxon>Sphingobium</taxon>
    </lineage>
</organism>
<dbReference type="GO" id="GO:0005509">
    <property type="term" value="F:calcium ion binding"/>
    <property type="evidence" value="ECO:0007669"/>
    <property type="project" value="InterPro"/>
</dbReference>
<gene>
    <name evidence="2" type="ORF">FHS92_000183</name>
</gene>
<evidence type="ECO:0000313" key="3">
    <source>
        <dbReference type="Proteomes" id="UP000552700"/>
    </source>
</evidence>
<sequence length="156" mass="17104">MGRFVAGVIACLLLVTGGLLWWQTRADSARPFPRPLSAISAADELLPEGTENAFGAPPPLLPEARPQDREARRFGRYDRNRDGTITRTEMLSSRTKDFKKLDADGNNLLSFEEWAVATADRFDGADVNRDGKLTPAEFAITAPKRSAKPHCKCSGS</sequence>
<dbReference type="RefSeq" id="WP_184076652.1">
    <property type="nucleotide sequence ID" value="NZ_JACIJP010000001.1"/>
</dbReference>
<feature type="domain" description="EF-hand" evidence="1">
    <location>
        <begin position="120"/>
        <end position="138"/>
    </location>
</feature>
<feature type="domain" description="EF-hand" evidence="1">
    <location>
        <begin position="74"/>
        <end position="90"/>
    </location>
</feature>
<dbReference type="InterPro" id="IPR018247">
    <property type="entry name" value="EF_Hand_1_Ca_BS"/>
</dbReference>
<name>A0A841IYX1_9SPHN</name>
<dbReference type="EMBL" id="JACIJP010000001">
    <property type="protein sequence ID" value="MBB6122476.1"/>
    <property type="molecule type" value="Genomic_DNA"/>
</dbReference>